<keyword evidence="3" id="KW-1185">Reference proteome</keyword>
<feature type="domain" description="GIY-YIG" evidence="1">
    <location>
        <begin position="1"/>
        <end position="78"/>
    </location>
</feature>
<dbReference type="STRING" id="1048983.EL17_14410"/>
<dbReference type="InterPro" id="IPR035901">
    <property type="entry name" value="GIY-YIG_endonuc_sf"/>
</dbReference>
<evidence type="ECO:0000313" key="2">
    <source>
        <dbReference type="EMBL" id="KEO72818.1"/>
    </source>
</evidence>
<dbReference type="PROSITE" id="PS50164">
    <property type="entry name" value="GIY_YIG"/>
    <property type="match status" value="1"/>
</dbReference>
<gene>
    <name evidence="2" type="ORF">EL17_14410</name>
</gene>
<name>A0A074KYW2_9BACT</name>
<evidence type="ECO:0000259" key="1">
    <source>
        <dbReference type="PROSITE" id="PS50164"/>
    </source>
</evidence>
<dbReference type="InterPro" id="IPR000305">
    <property type="entry name" value="GIY-YIG_endonuc"/>
</dbReference>
<dbReference type="SUPFAM" id="SSF82771">
    <property type="entry name" value="GIY-YIG endonuclease"/>
    <property type="match status" value="1"/>
</dbReference>
<dbReference type="eggNOG" id="COG2827">
    <property type="taxonomic scope" value="Bacteria"/>
</dbReference>
<dbReference type="Gene3D" id="3.40.1440.10">
    <property type="entry name" value="GIY-YIG endonuclease"/>
    <property type="match status" value="1"/>
</dbReference>
<dbReference type="CDD" id="cd10449">
    <property type="entry name" value="GIY-YIG_SLX1_like"/>
    <property type="match status" value="1"/>
</dbReference>
<dbReference type="RefSeq" id="WP_035076485.1">
    <property type="nucleotide sequence ID" value="NZ_JMIH01000023.1"/>
</dbReference>
<organism evidence="2 3">
    <name type="scientific">Anditalea andensis</name>
    <dbReference type="NCBI Taxonomy" id="1048983"/>
    <lineage>
        <taxon>Bacteria</taxon>
        <taxon>Pseudomonadati</taxon>
        <taxon>Bacteroidota</taxon>
        <taxon>Cytophagia</taxon>
        <taxon>Cytophagales</taxon>
        <taxon>Cytophagaceae</taxon>
        <taxon>Anditalea</taxon>
    </lineage>
</organism>
<reference evidence="2 3" key="1">
    <citation type="submission" date="2014-04" db="EMBL/GenBank/DDBJ databases">
        <title>Characterization and application of a salt tolerant electro-active bacterium.</title>
        <authorList>
            <person name="Yang L."/>
            <person name="Wei S."/>
            <person name="Tay Q.X.M."/>
        </authorList>
    </citation>
    <scope>NUCLEOTIDE SEQUENCE [LARGE SCALE GENOMIC DNA]</scope>
    <source>
        <strain evidence="2 3">LY1</strain>
    </source>
</reference>
<comment type="caution">
    <text evidence="2">The sequence shown here is derived from an EMBL/GenBank/DDBJ whole genome shotgun (WGS) entry which is preliminary data.</text>
</comment>
<dbReference type="AlphaFoldDB" id="A0A074KYW2"/>
<protein>
    <submittedName>
        <fullName evidence="2">Excinuclease ABC subunit C</fullName>
    </submittedName>
</protein>
<proteinExistence type="predicted"/>
<dbReference type="EMBL" id="JMIH01000023">
    <property type="protein sequence ID" value="KEO72818.1"/>
    <property type="molecule type" value="Genomic_DNA"/>
</dbReference>
<dbReference type="Pfam" id="PF01541">
    <property type="entry name" value="GIY-YIG"/>
    <property type="match status" value="1"/>
</dbReference>
<evidence type="ECO:0000313" key="3">
    <source>
        <dbReference type="Proteomes" id="UP000027821"/>
    </source>
</evidence>
<dbReference type="Proteomes" id="UP000027821">
    <property type="component" value="Unassembled WGS sequence"/>
</dbReference>
<accession>A0A074KYW2</accession>
<sequence length="84" mass="10146">MAALLYILHSIMLDKYYIGHTSEPIDERLRKHLTSHSGFTSKAKDWKVVYTEEFFDKSQAYRREVQIKGWKSKRRIQELIDRTR</sequence>
<dbReference type="OrthoDB" id="1203060at2"/>